<evidence type="ECO:0000313" key="1">
    <source>
        <dbReference type="EMBL" id="EOS16626.1"/>
    </source>
</evidence>
<comment type="caution">
    <text evidence="1">The sequence shown here is derived from an EMBL/GenBank/DDBJ whole genome shotgun (WGS) entry which is preliminary data.</text>
</comment>
<organism evidence="1 2">
    <name type="scientific">Phocaeicola sartorii</name>
    <dbReference type="NCBI Taxonomy" id="671267"/>
    <lineage>
        <taxon>Bacteria</taxon>
        <taxon>Pseudomonadati</taxon>
        <taxon>Bacteroidota</taxon>
        <taxon>Bacteroidia</taxon>
        <taxon>Bacteroidales</taxon>
        <taxon>Bacteroidaceae</taxon>
        <taxon>Phocaeicola</taxon>
    </lineage>
</organism>
<protein>
    <submittedName>
        <fullName evidence="1">Uncharacterized protein</fullName>
    </submittedName>
</protein>
<sequence>MEKSLFLNLNRAIQKERFKYELWNEEQRELGLAAFQQPGVATALVSAIADILLIDIAVAGLQFTDKGTFRYPAGTQQPVFTHIVREYRKQQRVFPEAAECRAALYKVSPQQRVSLRFSQITGEFLAGKEFMAVTYIRVVPGIVPTLKALYAGHSPVKERSRYRQSVRWRLPATLCRQPGITETDG</sequence>
<dbReference type="AlphaFoldDB" id="R9IDI1"/>
<gene>
    <name evidence="1" type="ORF">C802_00305</name>
</gene>
<dbReference type="Proteomes" id="UP000014200">
    <property type="component" value="Unassembled WGS sequence"/>
</dbReference>
<reference evidence="1 2" key="1">
    <citation type="submission" date="2013-04" db="EMBL/GenBank/DDBJ databases">
        <title>The Genome Sequence of Bacteroides massiliensis dnLKV3.</title>
        <authorList>
            <consortium name="The Broad Institute Genomics Platform"/>
            <consortium name="The Broad Institute Genome Sequencing Center for Infectious Disease"/>
            <person name="Earl A."/>
            <person name="Xavier R."/>
            <person name="Kuhn K."/>
            <person name="Stappenbeck T."/>
            <person name="Walker B."/>
            <person name="Young S."/>
            <person name="Zeng Q."/>
            <person name="Gargeya S."/>
            <person name="Fitzgerald M."/>
            <person name="Haas B."/>
            <person name="Abouelleil A."/>
            <person name="Allen A.W."/>
            <person name="Alvarado L."/>
            <person name="Arachchi H.M."/>
            <person name="Berlin A.M."/>
            <person name="Chapman S.B."/>
            <person name="Gainer-Dewar J."/>
            <person name="Goldberg J."/>
            <person name="Griggs A."/>
            <person name="Gujja S."/>
            <person name="Hansen M."/>
            <person name="Howarth C."/>
            <person name="Imamovic A."/>
            <person name="Ireland A."/>
            <person name="Larimer J."/>
            <person name="McCowan C."/>
            <person name="Murphy C."/>
            <person name="Pearson M."/>
            <person name="Poon T.W."/>
            <person name="Priest M."/>
            <person name="Roberts A."/>
            <person name="Saif S."/>
            <person name="Shea T."/>
            <person name="Sisk P."/>
            <person name="Sykes S."/>
            <person name="Wortman J."/>
            <person name="Nusbaum C."/>
            <person name="Birren B."/>
        </authorList>
    </citation>
    <scope>NUCLEOTIDE SEQUENCE [LARGE SCALE GENOMIC DNA]</scope>
    <source>
        <strain evidence="2">dnLKV3</strain>
    </source>
</reference>
<accession>R9IDI1</accession>
<dbReference type="EMBL" id="ASSP01000003">
    <property type="protein sequence ID" value="EOS16626.1"/>
    <property type="molecule type" value="Genomic_DNA"/>
</dbReference>
<dbReference type="STRING" id="1235788.C802_00305"/>
<evidence type="ECO:0000313" key="2">
    <source>
        <dbReference type="Proteomes" id="UP000014200"/>
    </source>
</evidence>
<dbReference type="HOGENOM" id="CLU_1458529_0_0_10"/>
<name>R9IDI1_9BACT</name>
<proteinExistence type="predicted"/>
<keyword evidence="2" id="KW-1185">Reference proteome</keyword>